<evidence type="ECO:0000313" key="1">
    <source>
        <dbReference type="EMBL" id="SDD11321.1"/>
    </source>
</evidence>
<dbReference type="Proteomes" id="UP000324021">
    <property type="component" value="Unassembled WGS sequence"/>
</dbReference>
<evidence type="ECO:0000313" key="2">
    <source>
        <dbReference type="EMBL" id="SET88852.1"/>
    </source>
</evidence>
<dbReference type="AlphaFoldDB" id="A0A1I0HX52"/>
<sequence>MHCRVNAQELVHLHALLFELRAALEREGMVADDAFDAYEAQPVRPQHIHRSKEAHETAIGLLLDGLGQSVRIHPPPDHVSVS</sequence>
<dbReference type="InterPro" id="IPR002753">
    <property type="entry name" value="UPF0058"/>
</dbReference>
<keyword evidence="3" id="KW-1185">Reference proteome</keyword>
<dbReference type="SUPFAM" id="SSF140371">
    <property type="entry name" value="Vng1086c-like"/>
    <property type="match status" value="1"/>
</dbReference>
<evidence type="ECO:0000313" key="4">
    <source>
        <dbReference type="Proteomes" id="UP000324021"/>
    </source>
</evidence>
<accession>A0A1I0HX52</accession>
<dbReference type="Gene3D" id="1.20.1270.110">
    <property type="entry name" value="Uncharacterised protein family UPF0058"/>
    <property type="match status" value="1"/>
</dbReference>
<dbReference type="PANTHER" id="PTHR42203:SF2">
    <property type="entry name" value="UPF0058 PROTEIN MJ1205"/>
    <property type="match status" value="1"/>
</dbReference>
<name>A0A1I0HX52_9EURY</name>
<dbReference type="Pfam" id="PF01893">
    <property type="entry name" value="UPF0058"/>
    <property type="match status" value="1"/>
</dbReference>
<dbReference type="InterPro" id="IPR036519">
    <property type="entry name" value="UPF0058_sf"/>
</dbReference>
<dbReference type="PANTHER" id="PTHR42203">
    <property type="entry name" value="UPF0058 PROTEIN MJ1205"/>
    <property type="match status" value="1"/>
</dbReference>
<reference evidence="3 4" key="2">
    <citation type="submission" date="2016-10" db="EMBL/GenBank/DDBJ databases">
        <authorList>
            <person name="Varghese N."/>
            <person name="Submissions S."/>
        </authorList>
    </citation>
    <scope>NUCLEOTIDE SEQUENCE [LARGE SCALE GENOMIC DNA]</scope>
    <source>
        <strain evidence="1 4">CDM_1</strain>
        <strain evidence="3">CDM_6</strain>
    </source>
</reference>
<gene>
    <name evidence="2" type="ORF">SAMN04488694_11586</name>
    <name evidence="1" type="ORF">SAMN05192552_10137</name>
</gene>
<dbReference type="Proteomes" id="UP000199320">
    <property type="component" value="Unassembled WGS sequence"/>
</dbReference>
<proteinExistence type="predicted"/>
<organism evidence="2 3">
    <name type="scientific">Natrinema hispanicum</name>
    <dbReference type="NCBI Taxonomy" id="392421"/>
    <lineage>
        <taxon>Archaea</taxon>
        <taxon>Methanobacteriati</taxon>
        <taxon>Methanobacteriota</taxon>
        <taxon>Stenosarchaea group</taxon>
        <taxon>Halobacteria</taxon>
        <taxon>Halobacteriales</taxon>
        <taxon>Natrialbaceae</taxon>
        <taxon>Natrinema</taxon>
    </lineage>
</organism>
<reference evidence="2" key="1">
    <citation type="submission" date="2016-10" db="EMBL/GenBank/DDBJ databases">
        <authorList>
            <person name="de Groot N.N."/>
        </authorList>
    </citation>
    <scope>NUCLEOTIDE SEQUENCE [LARGE SCALE GENOMIC DNA]</scope>
    <source>
        <strain evidence="2">CDM_6</strain>
    </source>
</reference>
<evidence type="ECO:0000313" key="3">
    <source>
        <dbReference type="Proteomes" id="UP000199320"/>
    </source>
</evidence>
<dbReference type="STRING" id="392421.SAMN04488694_11586"/>
<dbReference type="EMBL" id="FMZP01000013">
    <property type="protein sequence ID" value="SDD11321.1"/>
    <property type="molecule type" value="Genomic_DNA"/>
</dbReference>
<dbReference type="EMBL" id="FOIC01000015">
    <property type="protein sequence ID" value="SET88852.1"/>
    <property type="molecule type" value="Genomic_DNA"/>
</dbReference>
<protein>
    <submittedName>
        <fullName evidence="2">Uncharacterized protein family UPF0058</fullName>
    </submittedName>
</protein>